<evidence type="ECO:0000313" key="2">
    <source>
        <dbReference type="Proteomes" id="UP000325122"/>
    </source>
</evidence>
<dbReference type="RefSeq" id="WP_150022606.1">
    <property type="nucleotide sequence ID" value="NZ_VWOJ01000002.1"/>
</dbReference>
<reference evidence="1 2" key="1">
    <citation type="submission" date="2019-09" db="EMBL/GenBank/DDBJ databases">
        <authorList>
            <person name="Kevbrin V."/>
            <person name="Grouzdev D.S."/>
        </authorList>
    </citation>
    <scope>NUCLEOTIDE SEQUENCE [LARGE SCALE GENOMIC DNA]</scope>
    <source>
        <strain evidence="1 2">G-192</strain>
    </source>
</reference>
<keyword evidence="2" id="KW-1185">Reference proteome</keyword>
<evidence type="ECO:0000313" key="1">
    <source>
        <dbReference type="EMBL" id="KAA5803338.1"/>
    </source>
</evidence>
<dbReference type="PANTHER" id="PTHR42877:SF4">
    <property type="entry name" value="FAD_NAD(P)-BINDING DOMAIN-CONTAINING PROTEIN-RELATED"/>
    <property type="match status" value="1"/>
</dbReference>
<accession>A0A5M6ZJB4</accession>
<gene>
    <name evidence="1" type="ORF">F1654_05885</name>
</gene>
<dbReference type="Gene3D" id="3.50.50.60">
    <property type="entry name" value="FAD/NAD(P)-binding domain"/>
    <property type="match status" value="2"/>
</dbReference>
<comment type="caution">
    <text evidence="1">The sequence shown here is derived from an EMBL/GenBank/DDBJ whole genome shotgun (WGS) entry which is preliminary data.</text>
</comment>
<name>A0A5M6ZJB4_9PROT</name>
<dbReference type="InterPro" id="IPR036188">
    <property type="entry name" value="FAD/NAD-bd_sf"/>
</dbReference>
<dbReference type="AlphaFoldDB" id="A0A5M6ZJB4"/>
<dbReference type="SUPFAM" id="SSF51905">
    <property type="entry name" value="FAD/NAD(P)-binding domain"/>
    <property type="match status" value="2"/>
</dbReference>
<dbReference type="Proteomes" id="UP000325122">
    <property type="component" value="Unassembled WGS sequence"/>
</dbReference>
<proteinExistence type="predicted"/>
<sequence length="493" mass="54141">MPAPRTDALPGTCGVLIIGAGFAGLAMGRALDRAGVRDFLILDRADGPGGVWRANRYPGAACDVPSHLYSFSYYPNPDWSRKFSPQAEILAYLERAADAFGLGGRMRFNEAVAALSFDEAGGRWQVTLQDGRTLTARTVVSAVGQLSEPFTPAIQGMQGFDGAAVHAAQWPDDLDVTGKDVAVIGNAASAVQLLPELADKARRLTVFQRTPNWIIAKPDRAFTASERFAFRYIPGWLALYRAGSFWIHESRYSAFVSGTISNAFVRWNMLRKLKREVRDPDLRARLTPDYAPGCKRILLTNDVFATLQRDHVTLDDSGVARAGARELINGRGQRVPADVVVFATGFQTTDFLPTLTVTGRGGADLRQAWGASPSAYRGVAVHGFPNLFILYGPNTNLGHNSIVYMLERQCAYAARQIARLFKEDLRTLEVTAEAQDAYNEQLQAKLARTVWAEDCPSWYKTRDGVITNNWAGLASGFARTLARRDDQAWSAAR</sequence>
<protein>
    <submittedName>
        <fullName evidence="1">NAD(P)/FAD-dependent oxidoreductase</fullName>
    </submittedName>
</protein>
<organism evidence="1 2">
    <name type="scientific">Alkalicaulis satelles</name>
    <dbReference type="NCBI Taxonomy" id="2609175"/>
    <lineage>
        <taxon>Bacteria</taxon>
        <taxon>Pseudomonadati</taxon>
        <taxon>Pseudomonadota</taxon>
        <taxon>Alphaproteobacteria</taxon>
        <taxon>Maricaulales</taxon>
        <taxon>Maricaulaceae</taxon>
        <taxon>Alkalicaulis</taxon>
    </lineage>
</organism>
<dbReference type="PANTHER" id="PTHR42877">
    <property type="entry name" value="L-ORNITHINE N(5)-MONOOXYGENASE-RELATED"/>
    <property type="match status" value="1"/>
</dbReference>
<dbReference type="Pfam" id="PF13738">
    <property type="entry name" value="Pyr_redox_3"/>
    <property type="match status" value="1"/>
</dbReference>
<dbReference type="InterPro" id="IPR051209">
    <property type="entry name" value="FAD-bind_Monooxygenase_sf"/>
</dbReference>
<dbReference type="EMBL" id="VWOJ01000002">
    <property type="protein sequence ID" value="KAA5803338.1"/>
    <property type="molecule type" value="Genomic_DNA"/>
</dbReference>